<gene>
    <name evidence="3" type="ORF">CJOHNSTONI_LOCUS7315</name>
</gene>
<keyword evidence="2" id="KW-0472">Membrane</keyword>
<evidence type="ECO:0000256" key="1">
    <source>
        <dbReference type="SAM" id="MobiDB-lite"/>
    </source>
</evidence>
<dbReference type="AlphaFoldDB" id="A0A8J2M9D5"/>
<keyword evidence="4" id="KW-1185">Reference proteome</keyword>
<name>A0A8J2M9D5_9BILA</name>
<sequence length="224" mass="24670">MPKGLMERFLTRRSIAVLAGSLAIVITYWYIRRQRSLKCESKNRKGNAKSCEQKSSDVPTVSKSISKENVAASAVKQNDDIADVMPSDNVGDAELSSKFDGKCDDDVLVAELDNDVIDSNDIPVLGVPSNSLRETKEDPVDNLPHSYKVFIADEEETLESSSVWREREANAGNIYITRRGENAIDEQSSDSNIMEYRPPNTPSSEHDHLSGNSSGILTLSAEGF</sequence>
<keyword evidence="2" id="KW-0812">Transmembrane</keyword>
<evidence type="ECO:0000313" key="3">
    <source>
        <dbReference type="EMBL" id="CAG9537508.1"/>
    </source>
</evidence>
<evidence type="ECO:0000313" key="4">
    <source>
        <dbReference type="Proteomes" id="UP000746747"/>
    </source>
</evidence>
<proteinExistence type="predicted"/>
<feature type="region of interest" description="Disordered" evidence="1">
    <location>
        <begin position="42"/>
        <end position="63"/>
    </location>
</feature>
<dbReference type="OrthoDB" id="5858488at2759"/>
<organism evidence="3 4">
    <name type="scientific">Cercopithifilaria johnstoni</name>
    <dbReference type="NCBI Taxonomy" id="2874296"/>
    <lineage>
        <taxon>Eukaryota</taxon>
        <taxon>Metazoa</taxon>
        <taxon>Ecdysozoa</taxon>
        <taxon>Nematoda</taxon>
        <taxon>Chromadorea</taxon>
        <taxon>Rhabditida</taxon>
        <taxon>Spirurina</taxon>
        <taxon>Spiruromorpha</taxon>
        <taxon>Filarioidea</taxon>
        <taxon>Onchocercidae</taxon>
        <taxon>Cercopithifilaria</taxon>
    </lineage>
</organism>
<evidence type="ECO:0000256" key="2">
    <source>
        <dbReference type="SAM" id="Phobius"/>
    </source>
</evidence>
<dbReference type="EMBL" id="CAKAEH010001553">
    <property type="protein sequence ID" value="CAG9537508.1"/>
    <property type="molecule type" value="Genomic_DNA"/>
</dbReference>
<reference evidence="3" key="1">
    <citation type="submission" date="2021-09" db="EMBL/GenBank/DDBJ databases">
        <authorList>
            <consortium name="Pathogen Informatics"/>
        </authorList>
    </citation>
    <scope>NUCLEOTIDE SEQUENCE</scope>
</reference>
<keyword evidence="2" id="KW-1133">Transmembrane helix</keyword>
<dbReference type="Proteomes" id="UP000746747">
    <property type="component" value="Unassembled WGS sequence"/>
</dbReference>
<comment type="caution">
    <text evidence="3">The sequence shown here is derived from an EMBL/GenBank/DDBJ whole genome shotgun (WGS) entry which is preliminary data.</text>
</comment>
<protein>
    <submittedName>
        <fullName evidence="3">Uncharacterized protein</fullName>
    </submittedName>
</protein>
<feature type="region of interest" description="Disordered" evidence="1">
    <location>
        <begin position="180"/>
        <end position="224"/>
    </location>
</feature>
<accession>A0A8J2M9D5</accession>
<feature type="transmembrane region" description="Helical" evidence="2">
    <location>
        <begin position="12"/>
        <end position="31"/>
    </location>
</feature>